<keyword evidence="1" id="KW-1133">Transmembrane helix</keyword>
<reference evidence="2" key="1">
    <citation type="submission" date="2022-09" db="EMBL/GenBank/DDBJ databases">
        <title>Isolation and characterization of 3-chlorobenzoate degrading bacteria from soils in Shizuoka.</title>
        <authorList>
            <person name="Ifat A."/>
            <person name="Ogawa N."/>
            <person name="Kimbara K."/>
            <person name="Moriuchi R."/>
            <person name="Dohra H."/>
            <person name="Shintani M."/>
        </authorList>
    </citation>
    <scope>NUCLEOTIDE SEQUENCE</scope>
    <source>
        <strain evidence="2">19CS4-2</strain>
    </source>
</reference>
<dbReference type="AlphaFoldDB" id="A0AA37I983"/>
<sequence length="140" mass="15422">MTNRTRRRINWPVVFSGIALFCIQLSFLPSTVEFVRTSKVAQAEVVGLNAGGKHPQVEFTTFDGEHISVPTSSWFRSVSVGDKVEMRFDPKHPRIARINSLFGVWFLHLFCGVPAIVLAVGGLLGLSGKGSEFEEGNDSK</sequence>
<gene>
    <name evidence="2" type="ORF">CBA19CS42_14110</name>
</gene>
<accession>A0AA37I983</accession>
<keyword evidence="1" id="KW-0812">Transmembrane</keyword>
<feature type="transmembrane region" description="Helical" evidence="1">
    <location>
        <begin position="102"/>
        <end position="126"/>
    </location>
</feature>
<dbReference type="EMBL" id="BPUS01000004">
    <property type="protein sequence ID" value="GJH25660.1"/>
    <property type="molecule type" value="Genomic_DNA"/>
</dbReference>
<name>A0AA37I983_9BURK</name>
<dbReference type="Proteomes" id="UP001055111">
    <property type="component" value="Unassembled WGS sequence"/>
</dbReference>
<organism evidence="2 3">
    <name type="scientific">Caballeronia novacaledonica</name>
    <dbReference type="NCBI Taxonomy" id="1544861"/>
    <lineage>
        <taxon>Bacteria</taxon>
        <taxon>Pseudomonadati</taxon>
        <taxon>Pseudomonadota</taxon>
        <taxon>Betaproteobacteria</taxon>
        <taxon>Burkholderiales</taxon>
        <taxon>Burkholderiaceae</taxon>
        <taxon>Caballeronia</taxon>
    </lineage>
</organism>
<keyword evidence="1" id="KW-0472">Membrane</keyword>
<evidence type="ECO:0000313" key="2">
    <source>
        <dbReference type="EMBL" id="GJH25660.1"/>
    </source>
</evidence>
<evidence type="ECO:0000313" key="3">
    <source>
        <dbReference type="Proteomes" id="UP001055111"/>
    </source>
</evidence>
<proteinExistence type="predicted"/>
<dbReference type="RefSeq" id="WP_238212271.1">
    <property type="nucleotide sequence ID" value="NZ_BPUS01000004.1"/>
</dbReference>
<evidence type="ECO:0000256" key="1">
    <source>
        <dbReference type="SAM" id="Phobius"/>
    </source>
</evidence>
<protein>
    <submittedName>
        <fullName evidence="2">DUF3592 domain-containing protein</fullName>
    </submittedName>
</protein>
<comment type="caution">
    <text evidence="2">The sequence shown here is derived from an EMBL/GenBank/DDBJ whole genome shotgun (WGS) entry which is preliminary data.</text>
</comment>